<accession>A0A8X6SNN7</accession>
<protein>
    <submittedName>
        <fullName evidence="1">Uncharacterized protein</fullName>
    </submittedName>
</protein>
<proteinExistence type="predicted"/>
<comment type="caution">
    <text evidence="1">The sequence shown here is derived from an EMBL/GenBank/DDBJ whole genome shotgun (WGS) entry which is preliminary data.</text>
</comment>
<keyword evidence="2" id="KW-1185">Reference proteome</keyword>
<reference evidence="1" key="1">
    <citation type="submission" date="2020-08" db="EMBL/GenBank/DDBJ databases">
        <title>Multicomponent nature underlies the extraordinary mechanical properties of spider dragline silk.</title>
        <authorList>
            <person name="Kono N."/>
            <person name="Nakamura H."/>
            <person name="Mori M."/>
            <person name="Yoshida Y."/>
            <person name="Ohtoshi R."/>
            <person name="Malay A.D."/>
            <person name="Moran D.A.P."/>
            <person name="Tomita M."/>
            <person name="Numata K."/>
            <person name="Arakawa K."/>
        </authorList>
    </citation>
    <scope>NUCLEOTIDE SEQUENCE</scope>
</reference>
<dbReference type="Proteomes" id="UP000887159">
    <property type="component" value="Unassembled WGS sequence"/>
</dbReference>
<evidence type="ECO:0000313" key="2">
    <source>
        <dbReference type="Proteomes" id="UP000887159"/>
    </source>
</evidence>
<dbReference type="AlphaFoldDB" id="A0A8X6SNN7"/>
<name>A0A8X6SNN7_TRICX</name>
<sequence>MNKYIIKYNRVLHPVLCSTPRLPETLTERSARDHGCGSPVVKVSDHGRHVMSSSPVPLKTRHVGQRCTLNLSRAETSFRWCGVVARRGGANSVVVHVTWPWLKITWSAAKHPRIAKLCDVNIHSLTRS</sequence>
<dbReference type="EMBL" id="BMAU01021334">
    <property type="protein sequence ID" value="GFY15481.1"/>
    <property type="molecule type" value="Genomic_DNA"/>
</dbReference>
<evidence type="ECO:0000313" key="1">
    <source>
        <dbReference type="EMBL" id="GFY15481.1"/>
    </source>
</evidence>
<gene>
    <name evidence="1" type="primary">NCL1_05223</name>
    <name evidence="1" type="ORF">TNCV_1572921</name>
</gene>
<organism evidence="1 2">
    <name type="scientific">Trichonephila clavipes</name>
    <name type="common">Golden silk orbweaver</name>
    <name type="synonym">Nephila clavipes</name>
    <dbReference type="NCBI Taxonomy" id="2585209"/>
    <lineage>
        <taxon>Eukaryota</taxon>
        <taxon>Metazoa</taxon>
        <taxon>Ecdysozoa</taxon>
        <taxon>Arthropoda</taxon>
        <taxon>Chelicerata</taxon>
        <taxon>Arachnida</taxon>
        <taxon>Araneae</taxon>
        <taxon>Araneomorphae</taxon>
        <taxon>Entelegynae</taxon>
        <taxon>Araneoidea</taxon>
        <taxon>Nephilidae</taxon>
        <taxon>Trichonephila</taxon>
    </lineage>
</organism>